<comment type="caution">
    <text evidence="2">The sequence shown here is derived from an EMBL/GenBank/DDBJ whole genome shotgun (WGS) entry which is preliminary data.</text>
</comment>
<dbReference type="Pfam" id="PF00903">
    <property type="entry name" value="Glyoxalase"/>
    <property type="match status" value="1"/>
</dbReference>
<evidence type="ECO:0000313" key="3">
    <source>
        <dbReference type="Proteomes" id="UP000290657"/>
    </source>
</evidence>
<dbReference type="Gene3D" id="3.10.180.10">
    <property type="entry name" value="2,3-Dihydroxybiphenyl 1,2-Dioxygenase, domain 1"/>
    <property type="match status" value="1"/>
</dbReference>
<dbReference type="SUPFAM" id="SSF54593">
    <property type="entry name" value="Glyoxalase/Bleomycin resistance protein/Dihydroxybiphenyl dioxygenase"/>
    <property type="match status" value="1"/>
</dbReference>
<dbReference type="PROSITE" id="PS51819">
    <property type="entry name" value="VOC"/>
    <property type="match status" value="1"/>
</dbReference>
<dbReference type="InterPro" id="IPR037523">
    <property type="entry name" value="VOC_core"/>
</dbReference>
<proteinExistence type="predicted"/>
<dbReference type="EMBL" id="PDKN01000003">
    <property type="protein sequence ID" value="RXJ58122.1"/>
    <property type="molecule type" value="Genomic_DNA"/>
</dbReference>
<sequence>MFKVKTIDHLVLTVKDIDATVNFYTKVLGMEKEIFKETRVALKFGHQKINLHELGNEFEPKAHHVKEGSADLCFITDASIVEYQKHIESLDYTVIEGPVKRTGALGEINSIYLRDPDGNLIEISNYIYQI</sequence>
<dbReference type="OrthoDB" id="9812656at2"/>
<name>A0A4Q0XR00_9BACT</name>
<dbReference type="AlphaFoldDB" id="A0A4Q0XR00"/>
<protein>
    <submittedName>
        <fullName evidence="2">VOC family virulence protein</fullName>
    </submittedName>
</protein>
<dbReference type="InterPro" id="IPR004360">
    <property type="entry name" value="Glyas_Fos-R_dOase_dom"/>
</dbReference>
<accession>A0A4Q0XR00</accession>
<dbReference type="InterPro" id="IPR050383">
    <property type="entry name" value="GlyoxalaseI/FosfomycinResist"/>
</dbReference>
<dbReference type="Proteomes" id="UP000290657">
    <property type="component" value="Unassembled WGS sequence"/>
</dbReference>
<dbReference type="InterPro" id="IPR029068">
    <property type="entry name" value="Glyas_Bleomycin-R_OHBP_Dase"/>
</dbReference>
<dbReference type="PANTHER" id="PTHR21366:SF14">
    <property type="entry name" value="GLYOXALASE DOMAIN-CONTAINING PROTEIN 5"/>
    <property type="match status" value="1"/>
</dbReference>
<keyword evidence="3" id="KW-1185">Reference proteome</keyword>
<dbReference type="PANTHER" id="PTHR21366">
    <property type="entry name" value="GLYOXALASE FAMILY PROTEIN"/>
    <property type="match status" value="1"/>
</dbReference>
<dbReference type="CDD" id="cd07253">
    <property type="entry name" value="GLOD5"/>
    <property type="match status" value="1"/>
</dbReference>
<organism evidence="2 3">
    <name type="scientific">Candidatus Marinarcus aquaticus</name>
    <dbReference type="NCBI Taxonomy" id="2044504"/>
    <lineage>
        <taxon>Bacteria</taxon>
        <taxon>Pseudomonadati</taxon>
        <taxon>Campylobacterota</taxon>
        <taxon>Epsilonproteobacteria</taxon>
        <taxon>Campylobacterales</taxon>
        <taxon>Arcobacteraceae</taxon>
        <taxon>Candidatus Marinarcus</taxon>
    </lineage>
</organism>
<evidence type="ECO:0000259" key="1">
    <source>
        <dbReference type="PROSITE" id="PS51819"/>
    </source>
</evidence>
<evidence type="ECO:0000313" key="2">
    <source>
        <dbReference type="EMBL" id="RXJ58122.1"/>
    </source>
</evidence>
<feature type="domain" description="VOC" evidence="1">
    <location>
        <begin position="6"/>
        <end position="126"/>
    </location>
</feature>
<reference evidence="2 3" key="1">
    <citation type="submission" date="2017-10" db="EMBL/GenBank/DDBJ databases">
        <title>Genomics of the genus Arcobacter.</title>
        <authorList>
            <person name="Perez-Cataluna A."/>
            <person name="Figueras M.J."/>
        </authorList>
    </citation>
    <scope>NUCLEOTIDE SEQUENCE [LARGE SCALE GENOMIC DNA]</scope>
    <source>
        <strain evidence="2 3">CECT 8987</strain>
    </source>
</reference>
<dbReference type="RefSeq" id="WP_128995985.1">
    <property type="nucleotide sequence ID" value="NZ_PDKN01000003.1"/>
</dbReference>
<gene>
    <name evidence="2" type="ORF">CRV04_06340</name>
</gene>